<feature type="transmembrane region" description="Helical" evidence="1">
    <location>
        <begin position="216"/>
        <end position="242"/>
    </location>
</feature>
<evidence type="ECO:0000256" key="1">
    <source>
        <dbReference type="SAM" id="Phobius"/>
    </source>
</evidence>
<keyword evidence="1" id="KW-1133">Transmembrane helix</keyword>
<dbReference type="RefSeq" id="WP_211975621.1">
    <property type="nucleotide sequence ID" value="NZ_CBFHAM010000137.1"/>
</dbReference>
<feature type="transmembrane region" description="Helical" evidence="1">
    <location>
        <begin position="105"/>
        <end position="125"/>
    </location>
</feature>
<accession>A0ABS5J5J4</accession>
<feature type="transmembrane region" description="Helical" evidence="1">
    <location>
        <begin position="402"/>
        <end position="422"/>
    </location>
</feature>
<keyword evidence="2" id="KW-0732">Signal</keyword>
<feature type="transmembrane region" description="Helical" evidence="1">
    <location>
        <begin position="370"/>
        <end position="390"/>
    </location>
</feature>
<feature type="transmembrane region" description="Helical" evidence="1">
    <location>
        <begin position="345"/>
        <end position="364"/>
    </location>
</feature>
<comment type="caution">
    <text evidence="3">The sequence shown here is derived from an EMBL/GenBank/DDBJ whole genome shotgun (WGS) entry which is preliminary data.</text>
</comment>
<reference evidence="3 4" key="1">
    <citation type="submission" date="2021-04" db="EMBL/GenBank/DDBJ databases">
        <title>Chitinophaga sp. nov., isolated from the rhizosphere soil.</title>
        <authorList>
            <person name="He S."/>
        </authorList>
    </citation>
    <scope>NUCLEOTIDE SEQUENCE [LARGE SCALE GENOMIC DNA]</scope>
    <source>
        <strain evidence="3 4">2R12</strain>
    </source>
</reference>
<gene>
    <name evidence="3" type="ORF">KE626_24380</name>
</gene>
<evidence type="ECO:0000256" key="2">
    <source>
        <dbReference type="SAM" id="SignalP"/>
    </source>
</evidence>
<feature type="transmembrane region" description="Helical" evidence="1">
    <location>
        <begin position="318"/>
        <end position="338"/>
    </location>
</feature>
<sequence length="432" mass="48624">MRIIKILLFLLTFGQAAFATDAALAKILESLTSQQRTLLYQYGTLHTWAGPAPADSFWQQHRTALGAITPEQGKLLAAELLTNTELVYAVKQPSRLQALRGVFTASRLLLGLAALIGAFAVFQLLGKYLPGIWQWLVRHFYPLFRWLFSPRMLSWELLAAGIAAVYFGPLLPEVVIRTSLIHLGFALIWMQLTAITTREHGAKQYVDILRRSYGDYYTPLQAFIHIAVPAILVSVAVFWVMMVCPDAWYRYEVIVPAMTGVFALPPLRSMEAALSRGLFPFHESHLRKQDRRFAAYIVISIGVWVVLLLLPVTLNESLLMLTVFVVGMLLMLSIIEATHCGMPNYWWLQVVTLCFLFAAVLAGAQLGLLFVTWTGMIGLLAFVLIKYWELPVALGWSWKNKKAWGTLGMALLIWGIAALIRLRPEWFAIFPG</sequence>
<organism evidence="3 4">
    <name type="scientific">Chitinophaga hostae</name>
    <dbReference type="NCBI Taxonomy" id="2831022"/>
    <lineage>
        <taxon>Bacteria</taxon>
        <taxon>Pseudomonadati</taxon>
        <taxon>Bacteroidota</taxon>
        <taxon>Chitinophagia</taxon>
        <taxon>Chitinophagales</taxon>
        <taxon>Chitinophagaceae</taxon>
        <taxon>Chitinophaga</taxon>
    </lineage>
</organism>
<proteinExistence type="predicted"/>
<keyword evidence="4" id="KW-1185">Reference proteome</keyword>
<dbReference type="EMBL" id="JAGTXB010000014">
    <property type="protein sequence ID" value="MBS0030487.1"/>
    <property type="molecule type" value="Genomic_DNA"/>
</dbReference>
<name>A0ABS5J5J4_9BACT</name>
<keyword evidence="1" id="KW-0472">Membrane</keyword>
<feature type="transmembrane region" description="Helical" evidence="1">
    <location>
        <begin position="146"/>
        <end position="168"/>
    </location>
</feature>
<protein>
    <submittedName>
        <fullName evidence="3">Uncharacterized protein</fullName>
    </submittedName>
</protein>
<dbReference type="Proteomes" id="UP000676386">
    <property type="component" value="Unassembled WGS sequence"/>
</dbReference>
<feature type="signal peptide" evidence="2">
    <location>
        <begin position="1"/>
        <end position="19"/>
    </location>
</feature>
<feature type="transmembrane region" description="Helical" evidence="1">
    <location>
        <begin position="174"/>
        <end position="195"/>
    </location>
</feature>
<evidence type="ECO:0000313" key="4">
    <source>
        <dbReference type="Proteomes" id="UP000676386"/>
    </source>
</evidence>
<keyword evidence="1" id="KW-0812">Transmembrane</keyword>
<evidence type="ECO:0000313" key="3">
    <source>
        <dbReference type="EMBL" id="MBS0030487.1"/>
    </source>
</evidence>
<feature type="chain" id="PRO_5046467403" evidence="2">
    <location>
        <begin position="20"/>
        <end position="432"/>
    </location>
</feature>
<feature type="transmembrane region" description="Helical" evidence="1">
    <location>
        <begin position="293"/>
        <end position="312"/>
    </location>
</feature>